<dbReference type="RefSeq" id="WP_096816633.1">
    <property type="nucleotide sequence ID" value="NZ_JXKC01000018.1"/>
</dbReference>
<reference evidence="2 3" key="1">
    <citation type="submission" date="2014-12" db="EMBL/GenBank/DDBJ databases">
        <title>Draft genome sequences of 10 type strains of Lactococcus.</title>
        <authorList>
            <person name="Sun Z."/>
            <person name="Zhong Z."/>
            <person name="Liu W."/>
            <person name="Zhang W."/>
            <person name="Zhang H."/>
        </authorList>
    </citation>
    <scope>NUCLEOTIDE SEQUENCE [LARGE SCALE GENOMIC DNA]</scope>
    <source>
        <strain evidence="2 3">DSM 21502</strain>
    </source>
</reference>
<dbReference type="Pfam" id="PF01909">
    <property type="entry name" value="NTP_transf_2"/>
    <property type="match status" value="1"/>
</dbReference>
<dbReference type="InterPro" id="IPR002934">
    <property type="entry name" value="Polymerase_NTP_transf_dom"/>
</dbReference>
<evidence type="ECO:0000259" key="1">
    <source>
        <dbReference type="Pfam" id="PF01909"/>
    </source>
</evidence>
<dbReference type="Gene3D" id="3.30.460.10">
    <property type="entry name" value="Beta Polymerase, domain 2"/>
    <property type="match status" value="1"/>
</dbReference>
<gene>
    <name evidence="2" type="ORF">RU92_GL001195</name>
</gene>
<dbReference type="AlphaFoldDB" id="A0A2A5SPM6"/>
<dbReference type="GO" id="GO:0016779">
    <property type="term" value="F:nucleotidyltransferase activity"/>
    <property type="evidence" value="ECO:0007669"/>
    <property type="project" value="InterPro"/>
</dbReference>
<accession>A0A2A5SPM6</accession>
<dbReference type="CDD" id="cd05403">
    <property type="entry name" value="NT_KNTase_like"/>
    <property type="match status" value="1"/>
</dbReference>
<name>A0A2A5SPM6_LACLC</name>
<dbReference type="InterPro" id="IPR043519">
    <property type="entry name" value="NT_sf"/>
</dbReference>
<comment type="caution">
    <text evidence="2">The sequence shown here is derived from an EMBL/GenBank/DDBJ whole genome shotgun (WGS) entry which is preliminary data.</text>
</comment>
<evidence type="ECO:0000313" key="2">
    <source>
        <dbReference type="EMBL" id="PCS15867.1"/>
    </source>
</evidence>
<dbReference type="Proteomes" id="UP000218711">
    <property type="component" value="Unassembled WGS sequence"/>
</dbReference>
<dbReference type="EMBL" id="JXKC01000018">
    <property type="protein sequence ID" value="PCS15867.1"/>
    <property type="molecule type" value="Genomic_DNA"/>
</dbReference>
<feature type="domain" description="Polymerase nucleotidyl transferase" evidence="1">
    <location>
        <begin position="16"/>
        <end position="89"/>
    </location>
</feature>
<organism evidence="2 3">
    <name type="scientific">Lactococcus cremoris subsp. tructae</name>
    <dbReference type="NCBI Taxonomy" id="542833"/>
    <lineage>
        <taxon>Bacteria</taxon>
        <taxon>Bacillati</taxon>
        <taxon>Bacillota</taxon>
        <taxon>Bacilli</taxon>
        <taxon>Lactobacillales</taxon>
        <taxon>Streptococcaceae</taxon>
        <taxon>Lactococcus</taxon>
    </lineage>
</organism>
<dbReference type="SUPFAM" id="SSF81301">
    <property type="entry name" value="Nucleotidyltransferase"/>
    <property type="match status" value="1"/>
</dbReference>
<sequence length="262" mass="30357">MNTESLTEKRQKLLDKIVRNLAPNPDVLGIFLGGSLAVGNADEFSDVDFRVVVRENVEKSDFLSNFIRTCENLAFIETQAESYAVLHFDSFVKLDVFIYHQKELAPSIWLQKIKILKDDGFLSNLTAQSAPLTYQLTQAEFDEVLAKFYAWFHELYRRNARGEQNYTELCSLMLKNIWANFCYMSRGLQSNSLGDWSKLEGKRSKLTEAEQAFLTKHTPVKNVENFMTELSDLTHTILKKITEKYTVKFDESQFVDLTRFEK</sequence>
<protein>
    <recommendedName>
        <fullName evidence="1">Polymerase nucleotidyl transferase domain-containing protein</fullName>
    </recommendedName>
</protein>
<proteinExistence type="predicted"/>
<evidence type="ECO:0000313" key="3">
    <source>
        <dbReference type="Proteomes" id="UP000218711"/>
    </source>
</evidence>